<evidence type="ECO:0000313" key="1">
    <source>
        <dbReference type="EMBL" id="KKM14688.1"/>
    </source>
</evidence>
<proteinExistence type="predicted"/>
<reference evidence="1" key="1">
    <citation type="journal article" date="2015" name="Nature">
        <title>Complex archaea that bridge the gap between prokaryotes and eukaryotes.</title>
        <authorList>
            <person name="Spang A."/>
            <person name="Saw J.H."/>
            <person name="Jorgensen S.L."/>
            <person name="Zaremba-Niedzwiedzka K."/>
            <person name="Martijn J."/>
            <person name="Lind A.E."/>
            <person name="van Eijk R."/>
            <person name="Schleper C."/>
            <person name="Guy L."/>
            <person name="Ettema T.J."/>
        </authorList>
    </citation>
    <scope>NUCLEOTIDE SEQUENCE</scope>
</reference>
<protein>
    <recommendedName>
        <fullName evidence="2">DNA methylase N-4/N-6 domain-containing protein</fullName>
    </recommendedName>
</protein>
<name>A0A0F9JXS0_9ZZZZ</name>
<dbReference type="AlphaFoldDB" id="A0A0F9JXS0"/>
<accession>A0A0F9JXS0</accession>
<comment type="caution">
    <text evidence="1">The sequence shown here is derived from an EMBL/GenBank/DDBJ whole genome shotgun (WGS) entry which is preliminary data.</text>
</comment>
<feature type="non-terminal residue" evidence="1">
    <location>
        <position position="44"/>
    </location>
</feature>
<dbReference type="SUPFAM" id="SSF53335">
    <property type="entry name" value="S-adenosyl-L-methionine-dependent methyltransferases"/>
    <property type="match status" value="1"/>
</dbReference>
<gene>
    <name evidence="1" type="ORF">LCGC14_1703550</name>
</gene>
<dbReference type="Gene3D" id="3.40.50.150">
    <property type="entry name" value="Vaccinia Virus protein VP39"/>
    <property type="match status" value="1"/>
</dbReference>
<sequence length="44" mass="4822">MTADILVGDCRELLRTIDDNSVDSSVTDPPYELGFMGKTWDSTG</sequence>
<dbReference type="EMBL" id="LAZR01015088">
    <property type="protein sequence ID" value="KKM14688.1"/>
    <property type="molecule type" value="Genomic_DNA"/>
</dbReference>
<organism evidence="1">
    <name type="scientific">marine sediment metagenome</name>
    <dbReference type="NCBI Taxonomy" id="412755"/>
    <lineage>
        <taxon>unclassified sequences</taxon>
        <taxon>metagenomes</taxon>
        <taxon>ecological metagenomes</taxon>
    </lineage>
</organism>
<dbReference type="InterPro" id="IPR029063">
    <property type="entry name" value="SAM-dependent_MTases_sf"/>
</dbReference>
<evidence type="ECO:0008006" key="2">
    <source>
        <dbReference type="Google" id="ProtNLM"/>
    </source>
</evidence>